<dbReference type="InterPro" id="IPR036188">
    <property type="entry name" value="FAD/NAD-bd_sf"/>
</dbReference>
<evidence type="ECO:0000313" key="3">
    <source>
        <dbReference type="Proteomes" id="UP000184600"/>
    </source>
</evidence>
<dbReference type="Pfam" id="PF07992">
    <property type="entry name" value="Pyr_redox_2"/>
    <property type="match status" value="1"/>
</dbReference>
<gene>
    <name evidence="2" type="ORF">VQ7734_00798</name>
</gene>
<dbReference type="STRING" id="1117707.VQ7734_00798"/>
<reference evidence="3" key="1">
    <citation type="submission" date="2016-12" db="EMBL/GenBank/DDBJ databases">
        <authorList>
            <person name="Rodrigo-Torres L."/>
            <person name="Arahal R.D."/>
            <person name="Lucena T."/>
        </authorList>
    </citation>
    <scope>NUCLEOTIDE SEQUENCE [LARGE SCALE GENOMIC DNA]</scope>
</reference>
<dbReference type="GO" id="GO:0070224">
    <property type="term" value="F:sulfide:quinone oxidoreductase activity"/>
    <property type="evidence" value="ECO:0007669"/>
    <property type="project" value="TreeGrafter"/>
</dbReference>
<dbReference type="PANTHER" id="PTHR10632:SF2">
    <property type="entry name" value="SULFIDE:QUINONE OXIDOREDUCTASE, MITOCHONDRIAL"/>
    <property type="match status" value="1"/>
</dbReference>
<sequence>MNRRRFLQLSVGAAAAGLLPVPGMAEEKLKTRARVLIIGGGAAGIAMANRFAQSLDGAKITVAGARIPHIYQPGLTLVASGLWEQKKVVTATSDWLPEGITWIRHNASEFDPDNKTVQLMNGQKIPYDILIVAPGCQLNYQEIEGMSPALIGQHGIGSVYAGPEAATKTYQMIRSYINKNSGQAIFTLSNTPIKCAGAPLKLTFLMLDHLEKTGRRENYDVRFVSPYDKKVFSIPYYNDFVLKRWQQQQVGFLDNRVLTAIDGPAQKATFTQPDGVQETLDFDFIHVVPPMSAPDAIRNSELVWQEGSMAGNWVEVDQYSMQHRRYPEVFAIGDVAGTPFGKTAASVKLQAPVVEANVRAFLAGSELTATYDGYTSCPLITAVGKAVLVEFGYGGKLLPSFPFISPKEESWLVWMMKEKMLQPAYYAMLHGAV</sequence>
<evidence type="ECO:0000313" key="2">
    <source>
        <dbReference type="EMBL" id="SHO55079.1"/>
    </source>
</evidence>
<organism evidence="2 3">
    <name type="scientific">Vibrio quintilis</name>
    <dbReference type="NCBI Taxonomy" id="1117707"/>
    <lineage>
        <taxon>Bacteria</taxon>
        <taxon>Pseudomonadati</taxon>
        <taxon>Pseudomonadota</taxon>
        <taxon>Gammaproteobacteria</taxon>
        <taxon>Vibrionales</taxon>
        <taxon>Vibrionaceae</taxon>
        <taxon>Vibrio</taxon>
    </lineage>
</organism>
<dbReference type="PRINTS" id="PR00368">
    <property type="entry name" value="FADPNR"/>
</dbReference>
<accession>A0A1M7YR21</accession>
<dbReference type="Proteomes" id="UP000184600">
    <property type="component" value="Unassembled WGS sequence"/>
</dbReference>
<dbReference type="PANTHER" id="PTHR10632">
    <property type="entry name" value="SULFIDE:QUINONE OXIDOREDUCTASE"/>
    <property type="match status" value="1"/>
</dbReference>
<dbReference type="GO" id="GO:0070221">
    <property type="term" value="P:sulfide oxidation, using sulfide:quinone oxidoreductase"/>
    <property type="evidence" value="ECO:0007669"/>
    <property type="project" value="TreeGrafter"/>
</dbReference>
<dbReference type="SUPFAM" id="SSF51905">
    <property type="entry name" value="FAD/NAD(P)-binding domain"/>
    <property type="match status" value="2"/>
</dbReference>
<dbReference type="EMBL" id="FRFG01000011">
    <property type="protein sequence ID" value="SHO55079.1"/>
    <property type="molecule type" value="Genomic_DNA"/>
</dbReference>
<name>A0A1M7YR21_9VIBR</name>
<evidence type="ECO:0000259" key="1">
    <source>
        <dbReference type="Pfam" id="PF07992"/>
    </source>
</evidence>
<dbReference type="InterPro" id="IPR023753">
    <property type="entry name" value="FAD/NAD-binding_dom"/>
</dbReference>
<protein>
    <submittedName>
        <fullName evidence="2">Pyridine nucleotide-disulfide oxidoreductase</fullName>
    </submittedName>
</protein>
<dbReference type="GO" id="GO:0071949">
    <property type="term" value="F:FAD binding"/>
    <property type="evidence" value="ECO:0007669"/>
    <property type="project" value="TreeGrafter"/>
</dbReference>
<keyword evidence="3" id="KW-1185">Reference proteome</keyword>
<feature type="domain" description="FAD/NAD(P)-binding" evidence="1">
    <location>
        <begin position="34"/>
        <end position="148"/>
    </location>
</feature>
<dbReference type="InterPro" id="IPR015904">
    <property type="entry name" value="Sulphide_quinone_reductase"/>
</dbReference>
<dbReference type="AlphaFoldDB" id="A0A1M7YR21"/>
<proteinExistence type="predicted"/>
<dbReference type="Gene3D" id="3.50.50.60">
    <property type="entry name" value="FAD/NAD(P)-binding domain"/>
    <property type="match status" value="2"/>
</dbReference>